<keyword evidence="2" id="KW-1185">Reference proteome</keyword>
<proteinExistence type="predicted"/>
<dbReference type="EMBL" id="VSRR010058319">
    <property type="protein sequence ID" value="MPC81896.1"/>
    <property type="molecule type" value="Genomic_DNA"/>
</dbReference>
<evidence type="ECO:0000313" key="1">
    <source>
        <dbReference type="EMBL" id="MPC81896.1"/>
    </source>
</evidence>
<sequence length="66" mass="7203">MAHRASLSAPEVFARQTDGASATIDGRPAYHVSIAKCSRKTHHNESPLPWNLISFASKTGTIWNVL</sequence>
<organism evidence="1 2">
    <name type="scientific">Portunus trituberculatus</name>
    <name type="common">Swimming crab</name>
    <name type="synonym">Neptunus trituberculatus</name>
    <dbReference type="NCBI Taxonomy" id="210409"/>
    <lineage>
        <taxon>Eukaryota</taxon>
        <taxon>Metazoa</taxon>
        <taxon>Ecdysozoa</taxon>
        <taxon>Arthropoda</taxon>
        <taxon>Crustacea</taxon>
        <taxon>Multicrustacea</taxon>
        <taxon>Malacostraca</taxon>
        <taxon>Eumalacostraca</taxon>
        <taxon>Eucarida</taxon>
        <taxon>Decapoda</taxon>
        <taxon>Pleocyemata</taxon>
        <taxon>Brachyura</taxon>
        <taxon>Eubrachyura</taxon>
        <taxon>Portunoidea</taxon>
        <taxon>Portunidae</taxon>
        <taxon>Portuninae</taxon>
        <taxon>Portunus</taxon>
    </lineage>
</organism>
<evidence type="ECO:0000313" key="2">
    <source>
        <dbReference type="Proteomes" id="UP000324222"/>
    </source>
</evidence>
<name>A0A5B7IIU5_PORTR</name>
<protein>
    <submittedName>
        <fullName evidence="1">Uncharacterized protein</fullName>
    </submittedName>
</protein>
<accession>A0A5B7IIU5</accession>
<dbReference type="AlphaFoldDB" id="A0A5B7IIU5"/>
<gene>
    <name evidence="1" type="ORF">E2C01_076534</name>
</gene>
<comment type="caution">
    <text evidence="1">The sequence shown here is derived from an EMBL/GenBank/DDBJ whole genome shotgun (WGS) entry which is preliminary data.</text>
</comment>
<reference evidence="1 2" key="1">
    <citation type="submission" date="2019-05" db="EMBL/GenBank/DDBJ databases">
        <title>Another draft genome of Portunus trituberculatus and its Hox gene families provides insights of decapod evolution.</title>
        <authorList>
            <person name="Jeong J.-H."/>
            <person name="Song I."/>
            <person name="Kim S."/>
            <person name="Choi T."/>
            <person name="Kim D."/>
            <person name="Ryu S."/>
            <person name="Kim W."/>
        </authorList>
    </citation>
    <scope>NUCLEOTIDE SEQUENCE [LARGE SCALE GENOMIC DNA]</scope>
    <source>
        <tissue evidence="1">Muscle</tissue>
    </source>
</reference>
<dbReference type="Proteomes" id="UP000324222">
    <property type="component" value="Unassembled WGS sequence"/>
</dbReference>